<evidence type="ECO:0000313" key="2">
    <source>
        <dbReference type="Proteomes" id="UP001062846"/>
    </source>
</evidence>
<comment type="caution">
    <text evidence="1">The sequence shown here is derived from an EMBL/GenBank/DDBJ whole genome shotgun (WGS) entry which is preliminary data.</text>
</comment>
<dbReference type="EMBL" id="CM046397">
    <property type="protein sequence ID" value="KAI8533406.1"/>
    <property type="molecule type" value="Genomic_DNA"/>
</dbReference>
<reference evidence="1" key="1">
    <citation type="submission" date="2022-02" db="EMBL/GenBank/DDBJ databases">
        <title>Plant Genome Project.</title>
        <authorList>
            <person name="Zhang R.-G."/>
        </authorList>
    </citation>
    <scope>NUCLEOTIDE SEQUENCE</scope>
    <source>
        <strain evidence="1">AT1</strain>
    </source>
</reference>
<proteinExistence type="predicted"/>
<sequence>MLKTTAMMQSPDIIINVKEKHMAPSHFSDPDPNKSEKKISQKSAFIKAWVKVKSSPLCGPLLLLTLTAPSAAAWASLTCSWAIRFCLSKAGSKSTSLGFSSSTSLNITSFISCPDLLASCLESGRSASSAGSLVSGKKLNDTGITMGTARRINNPTVKIMITVYLKSTRSSRSITAIKYAAKRRQTL</sequence>
<protein>
    <submittedName>
        <fullName evidence="1">Uncharacterized protein</fullName>
    </submittedName>
</protein>
<evidence type="ECO:0000313" key="1">
    <source>
        <dbReference type="EMBL" id="KAI8533406.1"/>
    </source>
</evidence>
<dbReference type="Proteomes" id="UP001062846">
    <property type="component" value="Chromosome 10"/>
</dbReference>
<name>A0ACC0LYP8_RHOML</name>
<accession>A0ACC0LYP8</accession>
<organism evidence="1 2">
    <name type="scientific">Rhododendron molle</name>
    <name type="common">Chinese azalea</name>
    <name type="synonym">Azalea mollis</name>
    <dbReference type="NCBI Taxonomy" id="49168"/>
    <lineage>
        <taxon>Eukaryota</taxon>
        <taxon>Viridiplantae</taxon>
        <taxon>Streptophyta</taxon>
        <taxon>Embryophyta</taxon>
        <taxon>Tracheophyta</taxon>
        <taxon>Spermatophyta</taxon>
        <taxon>Magnoliopsida</taxon>
        <taxon>eudicotyledons</taxon>
        <taxon>Gunneridae</taxon>
        <taxon>Pentapetalae</taxon>
        <taxon>asterids</taxon>
        <taxon>Ericales</taxon>
        <taxon>Ericaceae</taxon>
        <taxon>Ericoideae</taxon>
        <taxon>Rhodoreae</taxon>
        <taxon>Rhododendron</taxon>
    </lineage>
</organism>
<gene>
    <name evidence="1" type="ORF">RHMOL_Rhmol10G0007200</name>
</gene>
<keyword evidence="2" id="KW-1185">Reference proteome</keyword>